<feature type="binding site" evidence="3">
    <location>
        <position position="330"/>
    </location>
    <ligand>
        <name>Mg(2+)</name>
        <dbReference type="ChEBI" id="CHEBI:18420"/>
        <label>1</label>
    </ligand>
</feature>
<dbReference type="InterPro" id="IPR036568">
    <property type="entry name" value="GGCT-like_sf"/>
</dbReference>
<dbReference type="SUPFAM" id="SSF55811">
    <property type="entry name" value="Nudix"/>
    <property type="match status" value="1"/>
</dbReference>
<evidence type="ECO:0000256" key="4">
    <source>
        <dbReference type="PIRSR" id="PIRSR604385-3"/>
    </source>
</evidence>
<dbReference type="Gene3D" id="3.10.490.10">
    <property type="entry name" value="Gamma-glutamyl cyclotransferase-like"/>
    <property type="match status" value="1"/>
</dbReference>
<dbReference type="InterPro" id="IPR015797">
    <property type="entry name" value="NUDIX_hydrolase-like_dom_sf"/>
</dbReference>
<dbReference type="CDD" id="cd24155">
    <property type="entry name" value="NUDIX_ADPRase"/>
    <property type="match status" value="1"/>
</dbReference>
<keyword evidence="7" id="KW-1185">Reference proteome</keyword>
<dbReference type="AlphaFoldDB" id="A0A2A4CN79"/>
<dbReference type="SUPFAM" id="SSF110857">
    <property type="entry name" value="Gamma-glutamyl cyclotransferase-like"/>
    <property type="match status" value="1"/>
</dbReference>
<dbReference type="NCBIfam" id="TIGR00052">
    <property type="entry name" value="nudix-type nucleoside diphosphatase, YffH/AdpP family"/>
    <property type="match status" value="1"/>
</dbReference>
<reference evidence="6 7" key="1">
    <citation type="submission" date="2017-09" db="EMBL/GenBank/DDBJ databases">
        <title>A multilocus sequence analysis scheme for characterization of bacteria in the genus Thioclava.</title>
        <authorList>
            <person name="Liu Y."/>
            <person name="Shao Z."/>
        </authorList>
    </citation>
    <scope>NUCLEOTIDE SEQUENCE [LARGE SCALE GENOMIC DNA]</scope>
    <source>
        <strain evidence="6 7">CAU 1312</strain>
    </source>
</reference>
<dbReference type="InterPro" id="IPR020084">
    <property type="entry name" value="NUDIX_hydrolase_CS"/>
</dbReference>
<dbReference type="OrthoDB" id="5292471at2"/>
<gene>
    <name evidence="6" type="ORF">CLN94_12525</name>
</gene>
<feature type="binding site" evidence="3">
    <location>
        <position position="261"/>
    </location>
    <ligand>
        <name>Mg(2+)</name>
        <dbReference type="ChEBI" id="CHEBI:18420"/>
        <label>1</label>
    </ligand>
</feature>
<dbReference type="EMBL" id="NTJD01000010">
    <property type="protein sequence ID" value="PCD75728.1"/>
    <property type="molecule type" value="Genomic_DNA"/>
</dbReference>
<dbReference type="Gene3D" id="3.90.79.10">
    <property type="entry name" value="Nucleoside Triphosphate Pyrophosphohydrolase"/>
    <property type="match status" value="1"/>
</dbReference>
<keyword evidence="3" id="KW-0479">Metal-binding</keyword>
<sequence length="376" mass="41497">MSEFFFFYGTLRHEALLSAVVGRKLAPQRAVLPRTCLVEARDGTRELAFPIPVPGPDGLEGVMVALSAKERARLDYYEAGFQRDRAQVLSNGQPTDVWLYRPAPGRWQQGASWEFAHWQARWGAIAVAAAQEFMRGFGSVPADRALARYPQMLVRAASRLRAEAMPTPAELRRQAQPEDIVIEAETVGYAHFFAVEDYRLRHRTFSGGETAPLDRAVFVSGDAACVLPYDPVRDRVLLIEQFRPGPMARGDRNPWMLEPIAGRVDPFETPEEAVRREAVEEAGLSVGRLIVAPNYYPTPGAKSEFIYNFIALTELSDGVGSPGGMIDEGEDIRPHLVSFAQLEGLLASGELLNGPAVLLTLWLARLRPELRAAAGA</sequence>
<accession>A0A2A4CN79</accession>
<dbReference type="CDD" id="cd06661">
    <property type="entry name" value="GGCT_like"/>
    <property type="match status" value="1"/>
</dbReference>
<evidence type="ECO:0000313" key="6">
    <source>
        <dbReference type="EMBL" id="PCD75728.1"/>
    </source>
</evidence>
<evidence type="ECO:0000259" key="5">
    <source>
        <dbReference type="PROSITE" id="PS51462"/>
    </source>
</evidence>
<dbReference type="Pfam" id="PF00293">
    <property type="entry name" value="NUDIX"/>
    <property type="match status" value="1"/>
</dbReference>
<evidence type="ECO:0000256" key="3">
    <source>
        <dbReference type="PIRSR" id="PIRSR604385-2"/>
    </source>
</evidence>
<proteinExistence type="predicted"/>
<dbReference type="InterPro" id="IPR009288">
    <property type="entry name" value="AIG2-like_dom"/>
</dbReference>
<keyword evidence="2" id="KW-0378">Hydrolase</keyword>
<feature type="domain" description="Nudix hydrolase" evidence="5">
    <location>
        <begin position="219"/>
        <end position="359"/>
    </location>
</feature>
<dbReference type="InterPro" id="IPR004385">
    <property type="entry name" value="NDP_pyrophosphatase"/>
</dbReference>
<dbReference type="GO" id="GO:0046872">
    <property type="term" value="F:metal ion binding"/>
    <property type="evidence" value="ECO:0007669"/>
    <property type="project" value="UniProtKB-KW"/>
</dbReference>
<dbReference type="InterPro" id="IPR000086">
    <property type="entry name" value="NUDIX_hydrolase_dom"/>
</dbReference>
<name>A0A2A4CN79_9RHOB</name>
<organism evidence="6 7">
    <name type="scientific">Pseudothioclava arenosa</name>
    <dbReference type="NCBI Taxonomy" id="1795308"/>
    <lineage>
        <taxon>Bacteria</taxon>
        <taxon>Pseudomonadati</taxon>
        <taxon>Pseudomonadota</taxon>
        <taxon>Alphaproteobacteria</taxon>
        <taxon>Rhodobacterales</taxon>
        <taxon>Paracoccaceae</taxon>
        <taxon>Pseudothioclava</taxon>
    </lineage>
</organism>
<feature type="binding site" evidence="3">
    <location>
        <position position="277"/>
    </location>
    <ligand>
        <name>Mg(2+)</name>
        <dbReference type="ChEBI" id="CHEBI:18420"/>
        <label>1</label>
    </ligand>
</feature>
<evidence type="ECO:0000313" key="7">
    <source>
        <dbReference type="Proteomes" id="UP000243507"/>
    </source>
</evidence>
<keyword evidence="3" id="KW-0460">Magnesium</keyword>
<evidence type="ECO:0000256" key="1">
    <source>
        <dbReference type="ARBA" id="ARBA00001946"/>
    </source>
</evidence>
<protein>
    <submittedName>
        <fullName evidence="6">Tellurium resistance protein</fullName>
    </submittedName>
</protein>
<comment type="caution">
    <text evidence="6">The sequence shown here is derived from an EMBL/GenBank/DDBJ whole genome shotgun (WGS) entry which is preliminary data.</text>
</comment>
<evidence type="ECO:0000256" key="2">
    <source>
        <dbReference type="ARBA" id="ARBA00022801"/>
    </source>
</evidence>
<dbReference type="Pfam" id="PF06094">
    <property type="entry name" value="GGACT"/>
    <property type="match status" value="1"/>
</dbReference>
<dbReference type="RefSeq" id="WP_096434291.1">
    <property type="nucleotide sequence ID" value="NZ_NTJD01000010.1"/>
</dbReference>
<comment type="cofactor">
    <cofactor evidence="1 3">
        <name>Mg(2+)</name>
        <dbReference type="ChEBI" id="CHEBI:18420"/>
    </cofactor>
</comment>
<dbReference type="PROSITE" id="PS00893">
    <property type="entry name" value="NUDIX_BOX"/>
    <property type="match status" value="1"/>
</dbReference>
<dbReference type="PROSITE" id="PS51462">
    <property type="entry name" value="NUDIX"/>
    <property type="match status" value="1"/>
</dbReference>
<feature type="short sequence motif" description="Nudix box" evidence="4">
    <location>
        <begin position="262"/>
        <end position="284"/>
    </location>
</feature>
<dbReference type="InterPro" id="IPR013024">
    <property type="entry name" value="GGCT-like"/>
</dbReference>
<feature type="binding site" evidence="3">
    <location>
        <position position="281"/>
    </location>
    <ligand>
        <name>Mg(2+)</name>
        <dbReference type="ChEBI" id="CHEBI:18420"/>
        <label>1</label>
    </ligand>
</feature>
<dbReference type="Proteomes" id="UP000243507">
    <property type="component" value="Unassembled WGS sequence"/>
</dbReference>
<dbReference type="GO" id="GO:0016818">
    <property type="term" value="F:hydrolase activity, acting on acid anhydrides, in phosphorus-containing anhydrides"/>
    <property type="evidence" value="ECO:0007669"/>
    <property type="project" value="InterPro"/>
</dbReference>